<accession>A0A564YBJ1</accession>
<reference evidence="1 2" key="1">
    <citation type="submission" date="2019-07" db="EMBL/GenBank/DDBJ databases">
        <authorList>
            <person name="Jastrzebski P J."/>
            <person name="Paukszto L."/>
            <person name="Jastrzebski P J."/>
        </authorList>
    </citation>
    <scope>NUCLEOTIDE SEQUENCE [LARGE SCALE GENOMIC DNA]</scope>
    <source>
        <strain evidence="1 2">WMS-il1</strain>
    </source>
</reference>
<feature type="non-terminal residue" evidence="1">
    <location>
        <position position="135"/>
    </location>
</feature>
<sequence length="135" mass="14897">FDNSGVSTSLLQVALTEVDKIDSEIEQLLSTVSQTKANYANYCVLSAGLDKVIQSSTESVTTNSSRLSDLLTRCLAGDRRIRALSPLRVSTNRLAPQVERMILELMSLDDLSWLNGSDMLVQELKFIEADIKMNA</sequence>
<feature type="non-terminal residue" evidence="1">
    <location>
        <position position="1"/>
    </location>
</feature>
<evidence type="ECO:0000313" key="2">
    <source>
        <dbReference type="Proteomes" id="UP000321570"/>
    </source>
</evidence>
<proteinExistence type="predicted"/>
<keyword evidence="2" id="KW-1185">Reference proteome</keyword>
<gene>
    <name evidence="1" type="ORF">WMSIL1_LOCUS4812</name>
</gene>
<protein>
    <submittedName>
        <fullName evidence="1">Uncharacterized protein</fullName>
    </submittedName>
</protein>
<dbReference type="EMBL" id="CABIJS010000144">
    <property type="protein sequence ID" value="VUZ44657.1"/>
    <property type="molecule type" value="Genomic_DNA"/>
</dbReference>
<organism evidence="1 2">
    <name type="scientific">Hymenolepis diminuta</name>
    <name type="common">Rat tapeworm</name>
    <dbReference type="NCBI Taxonomy" id="6216"/>
    <lineage>
        <taxon>Eukaryota</taxon>
        <taxon>Metazoa</taxon>
        <taxon>Spiralia</taxon>
        <taxon>Lophotrochozoa</taxon>
        <taxon>Platyhelminthes</taxon>
        <taxon>Cestoda</taxon>
        <taxon>Eucestoda</taxon>
        <taxon>Cyclophyllidea</taxon>
        <taxon>Hymenolepididae</taxon>
        <taxon>Hymenolepis</taxon>
    </lineage>
</organism>
<dbReference type="AlphaFoldDB" id="A0A564YBJ1"/>
<name>A0A564YBJ1_HYMDI</name>
<evidence type="ECO:0000313" key="1">
    <source>
        <dbReference type="EMBL" id="VUZ44657.1"/>
    </source>
</evidence>
<dbReference type="Proteomes" id="UP000321570">
    <property type="component" value="Unassembled WGS sequence"/>
</dbReference>